<proteinExistence type="predicted"/>
<evidence type="ECO:0000313" key="3">
    <source>
        <dbReference type="EnsemblMetazoa" id="ASIC001879-PA"/>
    </source>
</evidence>
<organism evidence="2">
    <name type="scientific">Anopheles sinensis</name>
    <name type="common">Mosquito</name>
    <dbReference type="NCBI Taxonomy" id="74873"/>
    <lineage>
        <taxon>Eukaryota</taxon>
        <taxon>Metazoa</taxon>
        <taxon>Ecdysozoa</taxon>
        <taxon>Arthropoda</taxon>
        <taxon>Hexapoda</taxon>
        <taxon>Insecta</taxon>
        <taxon>Pterygota</taxon>
        <taxon>Neoptera</taxon>
        <taxon>Endopterygota</taxon>
        <taxon>Diptera</taxon>
        <taxon>Nematocera</taxon>
        <taxon>Culicoidea</taxon>
        <taxon>Culicidae</taxon>
        <taxon>Anophelinae</taxon>
        <taxon>Anopheles</taxon>
    </lineage>
</organism>
<dbReference type="EMBL" id="KE524462">
    <property type="protein sequence ID" value="KFB35368.1"/>
    <property type="molecule type" value="Genomic_DNA"/>
</dbReference>
<dbReference type="AlphaFoldDB" id="A0A084VBM4"/>
<sequence length="83" mass="9248">MMNDGGPGRHHHTSTLPLRKPPPPAQKADTAQTEFTSASYSRPCVHVIPLPWGKVLLSHAGTGRTKPLSHKEEEERCRFVRLL</sequence>
<feature type="region of interest" description="Disordered" evidence="1">
    <location>
        <begin position="1"/>
        <end position="39"/>
    </location>
</feature>
<reference evidence="3" key="2">
    <citation type="submission" date="2020-05" db="UniProtKB">
        <authorList>
            <consortium name="EnsemblMetazoa"/>
        </authorList>
    </citation>
    <scope>IDENTIFICATION</scope>
</reference>
<feature type="compositionally biased region" description="Polar residues" evidence="1">
    <location>
        <begin position="29"/>
        <end position="39"/>
    </location>
</feature>
<gene>
    <name evidence="2" type="ORF">ZHAS_00001879</name>
</gene>
<reference evidence="2 4" key="1">
    <citation type="journal article" date="2014" name="BMC Genomics">
        <title>Genome sequence of Anopheles sinensis provides insight into genetics basis of mosquito competence for malaria parasites.</title>
        <authorList>
            <person name="Zhou D."/>
            <person name="Zhang D."/>
            <person name="Ding G."/>
            <person name="Shi L."/>
            <person name="Hou Q."/>
            <person name="Ye Y."/>
            <person name="Xu Y."/>
            <person name="Zhou H."/>
            <person name="Xiong C."/>
            <person name="Li S."/>
            <person name="Yu J."/>
            <person name="Hong S."/>
            <person name="Yu X."/>
            <person name="Zou P."/>
            <person name="Chen C."/>
            <person name="Chang X."/>
            <person name="Wang W."/>
            <person name="Lv Y."/>
            <person name="Sun Y."/>
            <person name="Ma L."/>
            <person name="Shen B."/>
            <person name="Zhu C."/>
        </authorList>
    </citation>
    <scope>NUCLEOTIDE SEQUENCE [LARGE SCALE GENOMIC DNA]</scope>
</reference>
<accession>A0A084VBM4</accession>
<name>A0A084VBM4_ANOSI</name>
<evidence type="ECO:0000256" key="1">
    <source>
        <dbReference type="SAM" id="MobiDB-lite"/>
    </source>
</evidence>
<evidence type="ECO:0000313" key="2">
    <source>
        <dbReference type="EMBL" id="KFB35368.1"/>
    </source>
</evidence>
<protein>
    <submittedName>
        <fullName evidence="2 3">Uncharacterized protein</fullName>
    </submittedName>
</protein>
<dbReference type="EMBL" id="ATLV01008309">
    <property type="status" value="NOT_ANNOTATED_CDS"/>
    <property type="molecule type" value="Genomic_DNA"/>
</dbReference>
<dbReference type="Proteomes" id="UP000030765">
    <property type="component" value="Unassembled WGS sequence"/>
</dbReference>
<keyword evidence="4" id="KW-1185">Reference proteome</keyword>
<dbReference type="VEuPathDB" id="VectorBase:ASIC001879"/>
<evidence type="ECO:0000313" key="4">
    <source>
        <dbReference type="Proteomes" id="UP000030765"/>
    </source>
</evidence>
<dbReference type="EnsemblMetazoa" id="ASIC001879-RA">
    <property type="protein sequence ID" value="ASIC001879-PA"/>
    <property type="gene ID" value="ASIC001879"/>
</dbReference>